<name>A0A5B0SMT9_PUCGR</name>
<keyword evidence="2" id="KW-0732">Signal</keyword>
<dbReference type="AlphaFoldDB" id="A0A5B0SMT9"/>
<dbReference type="Proteomes" id="UP000325313">
    <property type="component" value="Unassembled WGS sequence"/>
</dbReference>
<protein>
    <submittedName>
        <fullName evidence="3">Uncharacterized protein</fullName>
    </submittedName>
</protein>
<reference evidence="3 4" key="1">
    <citation type="submission" date="2019-05" db="EMBL/GenBank/DDBJ databases">
        <title>Emergence of the Ug99 lineage of the wheat stem rust pathogen through somatic hybridization.</title>
        <authorList>
            <person name="Li F."/>
            <person name="Upadhyaya N.M."/>
            <person name="Sperschneider J."/>
            <person name="Matny O."/>
            <person name="Nguyen-Phuc H."/>
            <person name="Mago R."/>
            <person name="Raley C."/>
            <person name="Miller M.E."/>
            <person name="Silverstein K.A.T."/>
            <person name="Henningsen E."/>
            <person name="Hirsch C.D."/>
            <person name="Visser B."/>
            <person name="Pretorius Z.A."/>
            <person name="Steffenson B.J."/>
            <person name="Schwessinger B."/>
            <person name="Dodds P.N."/>
            <person name="Figueroa M."/>
        </authorList>
    </citation>
    <scope>NUCLEOTIDE SEQUENCE [LARGE SCALE GENOMIC DNA]</scope>
    <source>
        <strain evidence="3 4">Ug99</strain>
    </source>
</reference>
<organism evidence="3 4">
    <name type="scientific">Puccinia graminis f. sp. tritici</name>
    <dbReference type="NCBI Taxonomy" id="56615"/>
    <lineage>
        <taxon>Eukaryota</taxon>
        <taxon>Fungi</taxon>
        <taxon>Dikarya</taxon>
        <taxon>Basidiomycota</taxon>
        <taxon>Pucciniomycotina</taxon>
        <taxon>Pucciniomycetes</taxon>
        <taxon>Pucciniales</taxon>
        <taxon>Pucciniaceae</taxon>
        <taxon>Puccinia</taxon>
    </lineage>
</organism>
<feature type="signal peptide" evidence="2">
    <location>
        <begin position="1"/>
        <end position="21"/>
    </location>
</feature>
<feature type="compositionally biased region" description="Polar residues" evidence="1">
    <location>
        <begin position="84"/>
        <end position="120"/>
    </location>
</feature>
<evidence type="ECO:0000313" key="3">
    <source>
        <dbReference type="EMBL" id="KAA1139252.1"/>
    </source>
</evidence>
<gene>
    <name evidence="3" type="ORF">PGTUg99_037561</name>
</gene>
<comment type="caution">
    <text evidence="3">The sequence shown here is derived from an EMBL/GenBank/DDBJ whole genome shotgun (WGS) entry which is preliminary data.</text>
</comment>
<feature type="region of interest" description="Disordered" evidence="1">
    <location>
        <begin position="84"/>
        <end position="122"/>
    </location>
</feature>
<proteinExistence type="predicted"/>
<accession>A0A5B0SMT9</accession>
<evidence type="ECO:0000313" key="4">
    <source>
        <dbReference type="Proteomes" id="UP000325313"/>
    </source>
</evidence>
<evidence type="ECO:0000256" key="1">
    <source>
        <dbReference type="SAM" id="MobiDB-lite"/>
    </source>
</evidence>
<feature type="chain" id="PRO_5022705401" evidence="2">
    <location>
        <begin position="22"/>
        <end position="301"/>
    </location>
</feature>
<evidence type="ECO:0000256" key="2">
    <source>
        <dbReference type="SAM" id="SignalP"/>
    </source>
</evidence>
<dbReference type="EMBL" id="VDEP01000001">
    <property type="protein sequence ID" value="KAA1139252.1"/>
    <property type="molecule type" value="Genomic_DNA"/>
</dbReference>
<sequence length="301" mass="34236">MAPINFLAGLLMLIHLTVFSAMNIFTSDRESALTYKLLADESNGLAGTSKKKVPKILKKAWWGKNSEYYTSPIYSSDVIEAQTMSMSKDPQNSKTQGRRLASSSPIQPSQVIDPRTSANAANPHRSIEKVNLENIIIAENTENLNLFARVIYNPISTLAWLQGVKMADPLDRAFNDRYIDGEEKLRNLIQQFRSEAQQHVEVLSPDMEQHIDKVLEQLFHMTKDDDQTAVRIAYHIRVLTDICGTRPNKRSRFNNLIIQYIKKKMSSMSLENLNPKGQQMYLAMVRNWIPVPSSSRVPITL</sequence>